<gene>
    <name evidence="1" type="ORF">CLV40_13240</name>
</gene>
<evidence type="ECO:0008006" key="3">
    <source>
        <dbReference type="Google" id="ProtNLM"/>
    </source>
</evidence>
<reference evidence="1 2" key="1">
    <citation type="submission" date="2018-02" db="EMBL/GenBank/DDBJ databases">
        <title>Genomic Encyclopedia of Archaeal and Bacterial Type Strains, Phase II (KMG-II): from individual species to whole genera.</title>
        <authorList>
            <person name="Goeker M."/>
        </authorList>
    </citation>
    <scope>NUCLEOTIDE SEQUENCE [LARGE SCALE GENOMIC DNA]</scope>
    <source>
        <strain evidence="1 2">YU 961-1</strain>
    </source>
</reference>
<comment type="caution">
    <text evidence="1">The sequence shown here is derived from an EMBL/GenBank/DDBJ whole genome shotgun (WGS) entry which is preliminary data.</text>
</comment>
<dbReference type="RefSeq" id="WP_104483046.1">
    <property type="nucleotide sequence ID" value="NZ_CP154825.1"/>
</dbReference>
<sequence>MIDFRDHPHIRALLAIGMPARDYAIAGSWPLYARGWIDAPGDLDVVARGVAWRVAAAAGTPRPAPYDGVRHVWFAARTVEVLDGWFPSVWPDVGQVVDTADRLRGLPFANLDVVLRTKELLGRPKDHAHISIILANR</sequence>
<organism evidence="1 2">
    <name type="scientific">Actinokineospora auranticolor</name>
    <dbReference type="NCBI Taxonomy" id="155976"/>
    <lineage>
        <taxon>Bacteria</taxon>
        <taxon>Bacillati</taxon>
        <taxon>Actinomycetota</taxon>
        <taxon>Actinomycetes</taxon>
        <taxon>Pseudonocardiales</taxon>
        <taxon>Pseudonocardiaceae</taxon>
        <taxon>Actinokineospora</taxon>
    </lineage>
</organism>
<dbReference type="AlphaFoldDB" id="A0A2S6GCX9"/>
<dbReference type="Proteomes" id="UP000239203">
    <property type="component" value="Unassembled WGS sequence"/>
</dbReference>
<accession>A0A2S6GCX9</accession>
<dbReference type="OrthoDB" id="5192884at2"/>
<proteinExistence type="predicted"/>
<protein>
    <recommendedName>
        <fullName evidence="3">Nucleotidyltransferase-like protein</fullName>
    </recommendedName>
</protein>
<keyword evidence="2" id="KW-1185">Reference proteome</keyword>
<evidence type="ECO:0000313" key="2">
    <source>
        <dbReference type="Proteomes" id="UP000239203"/>
    </source>
</evidence>
<dbReference type="EMBL" id="PTIX01000032">
    <property type="protein sequence ID" value="PPK63107.1"/>
    <property type="molecule type" value="Genomic_DNA"/>
</dbReference>
<evidence type="ECO:0000313" key="1">
    <source>
        <dbReference type="EMBL" id="PPK63107.1"/>
    </source>
</evidence>
<name>A0A2S6GCX9_9PSEU</name>